<dbReference type="Gene3D" id="1.10.3720.10">
    <property type="entry name" value="MetI-like"/>
    <property type="match status" value="1"/>
</dbReference>
<sequence>MDYLTLELLTSIKDTFIMVLIPTICAIFLGIPLGSLLYLTKKDGLKENISIYIPINIYINVVRSFPFLILVIVLIPITRLVFGTAFGLLPASFPICFVAVALYARFVEQSFHDVDPGIIDAALSMKATNFQVVWHFLLVEARSSLVLGLTSSIISFISYSTVMGIVGGGGIGDFAIRYGYQEYNYPLVYKVVSIMIVIVFAIQFIGNYVSKKLDKRRRDS</sequence>
<evidence type="ECO:0000256" key="5">
    <source>
        <dbReference type="ARBA" id="ARBA00022989"/>
    </source>
</evidence>
<dbReference type="PANTHER" id="PTHR30450:SF1">
    <property type="entry name" value="D-METHIONINE TRANSPORT SYSTEM PERMEASE PROTEIN METI-RELATED"/>
    <property type="match status" value="1"/>
</dbReference>
<evidence type="ECO:0000256" key="7">
    <source>
        <dbReference type="RuleBase" id="RU363032"/>
    </source>
</evidence>
<comment type="caution">
    <text evidence="9">The sequence shown here is derived from an EMBL/GenBank/DDBJ whole genome shotgun (WGS) entry which is preliminary data.</text>
</comment>
<keyword evidence="5 7" id="KW-1133">Transmembrane helix</keyword>
<keyword evidence="6 7" id="KW-0472">Membrane</keyword>
<feature type="transmembrane region" description="Helical" evidence="7">
    <location>
        <begin position="187"/>
        <end position="209"/>
    </location>
</feature>
<evidence type="ECO:0000256" key="1">
    <source>
        <dbReference type="ARBA" id="ARBA00004651"/>
    </source>
</evidence>
<evidence type="ECO:0000313" key="10">
    <source>
        <dbReference type="Proteomes" id="UP000526184"/>
    </source>
</evidence>
<evidence type="ECO:0000259" key="8">
    <source>
        <dbReference type="PROSITE" id="PS50928"/>
    </source>
</evidence>
<evidence type="ECO:0000256" key="3">
    <source>
        <dbReference type="ARBA" id="ARBA00022475"/>
    </source>
</evidence>
<feature type="domain" description="ABC transmembrane type-1" evidence="8">
    <location>
        <begin position="12"/>
        <end position="206"/>
    </location>
</feature>
<accession>A0A7Z0PED3</accession>
<dbReference type="RefSeq" id="WP_067322445.1">
    <property type="nucleotide sequence ID" value="NZ_CBCRWS010000009.1"/>
</dbReference>
<dbReference type="GO" id="GO:0005886">
    <property type="term" value="C:plasma membrane"/>
    <property type="evidence" value="ECO:0007669"/>
    <property type="project" value="UniProtKB-SubCell"/>
</dbReference>
<keyword evidence="10" id="KW-1185">Reference proteome</keyword>
<dbReference type="Pfam" id="PF00528">
    <property type="entry name" value="BPD_transp_1"/>
    <property type="match status" value="1"/>
</dbReference>
<name>A0A7Z0PED3_9FUSO</name>
<feature type="transmembrane region" description="Helical" evidence="7">
    <location>
        <begin position="81"/>
        <end position="104"/>
    </location>
</feature>
<evidence type="ECO:0000313" key="9">
    <source>
        <dbReference type="EMBL" id="NYV27714.1"/>
    </source>
</evidence>
<dbReference type="Proteomes" id="UP000526184">
    <property type="component" value="Unassembled WGS sequence"/>
</dbReference>
<evidence type="ECO:0000256" key="4">
    <source>
        <dbReference type="ARBA" id="ARBA00022692"/>
    </source>
</evidence>
<dbReference type="GO" id="GO:0048473">
    <property type="term" value="P:D-methionine transmembrane transport"/>
    <property type="evidence" value="ECO:0007669"/>
    <property type="project" value="TreeGrafter"/>
</dbReference>
<comment type="similarity">
    <text evidence="7">Belongs to the binding-protein-dependent transport system permease family.</text>
</comment>
<evidence type="ECO:0000256" key="6">
    <source>
        <dbReference type="ARBA" id="ARBA00023136"/>
    </source>
</evidence>
<feature type="transmembrane region" description="Helical" evidence="7">
    <location>
        <begin position="16"/>
        <end position="39"/>
    </location>
</feature>
<dbReference type="InterPro" id="IPR051322">
    <property type="entry name" value="AA_ABC_Transporter_Permease"/>
</dbReference>
<dbReference type="AlphaFoldDB" id="A0A7Z0PED3"/>
<reference evidence="9 10" key="1">
    <citation type="submission" date="2020-05" db="EMBL/GenBank/DDBJ databases">
        <title>Streptobacillus felis strain LHL191014123.</title>
        <authorList>
            <person name="Fawzy A."/>
            <person name="Rau J."/>
            <person name="Risse K."/>
            <person name="Schauerte N."/>
            <person name="Geiger C."/>
            <person name="Blom J."/>
            <person name="Imirzalioglu C."/>
            <person name="Falgenhauer J."/>
            <person name="Bach A."/>
            <person name="Herden C."/>
            <person name="Eisenberg T."/>
        </authorList>
    </citation>
    <scope>NUCLEOTIDE SEQUENCE [LARGE SCALE GENOMIC DNA]</scope>
    <source>
        <strain evidence="9 10">LHL191014123</strain>
    </source>
</reference>
<protein>
    <submittedName>
        <fullName evidence="9">ABC transporter permease subunit</fullName>
    </submittedName>
</protein>
<dbReference type="CDD" id="cd06261">
    <property type="entry name" value="TM_PBP2"/>
    <property type="match status" value="1"/>
</dbReference>
<proteinExistence type="inferred from homology"/>
<dbReference type="EMBL" id="JABMKT010000009">
    <property type="protein sequence ID" value="NYV27714.1"/>
    <property type="molecule type" value="Genomic_DNA"/>
</dbReference>
<keyword evidence="4 7" id="KW-0812">Transmembrane</keyword>
<dbReference type="InterPro" id="IPR035906">
    <property type="entry name" value="MetI-like_sf"/>
</dbReference>
<gene>
    <name evidence="9" type="ORF">HP397_02580</name>
</gene>
<dbReference type="SUPFAM" id="SSF161098">
    <property type="entry name" value="MetI-like"/>
    <property type="match status" value="1"/>
</dbReference>
<evidence type="ECO:0000256" key="2">
    <source>
        <dbReference type="ARBA" id="ARBA00022448"/>
    </source>
</evidence>
<feature type="transmembrane region" description="Helical" evidence="7">
    <location>
        <begin position="145"/>
        <end position="167"/>
    </location>
</feature>
<comment type="subcellular location">
    <subcellularLocation>
        <location evidence="1 7">Cell membrane</location>
        <topology evidence="1 7">Multi-pass membrane protein</topology>
    </subcellularLocation>
</comment>
<dbReference type="InterPro" id="IPR000515">
    <property type="entry name" value="MetI-like"/>
</dbReference>
<dbReference type="OrthoDB" id="9793490at2"/>
<dbReference type="PROSITE" id="PS50928">
    <property type="entry name" value="ABC_TM1"/>
    <property type="match status" value="1"/>
</dbReference>
<keyword evidence="3" id="KW-1003">Cell membrane</keyword>
<keyword evidence="2 7" id="KW-0813">Transport</keyword>
<organism evidence="9 10">
    <name type="scientific">Streptobacillus felis</name>
    <dbReference type="NCBI Taxonomy" id="1384509"/>
    <lineage>
        <taxon>Bacteria</taxon>
        <taxon>Fusobacteriati</taxon>
        <taxon>Fusobacteriota</taxon>
        <taxon>Fusobacteriia</taxon>
        <taxon>Fusobacteriales</taxon>
        <taxon>Leptotrichiaceae</taxon>
        <taxon>Streptobacillus</taxon>
    </lineage>
</organism>
<feature type="transmembrane region" description="Helical" evidence="7">
    <location>
        <begin position="51"/>
        <end position="75"/>
    </location>
</feature>
<dbReference type="PANTHER" id="PTHR30450">
    <property type="entry name" value="ABC TRANSPORTER PERMEASE"/>
    <property type="match status" value="1"/>
</dbReference>